<evidence type="ECO:0000256" key="1">
    <source>
        <dbReference type="SAM" id="Phobius"/>
    </source>
</evidence>
<dbReference type="InterPro" id="IPR021309">
    <property type="entry name" value="YgaP-like_TM"/>
</dbReference>
<keyword evidence="1" id="KW-1133">Transmembrane helix</keyword>
<evidence type="ECO:0000313" key="3">
    <source>
        <dbReference type="EMBL" id="BDV34559.1"/>
    </source>
</evidence>
<feature type="domain" description="Inner membrane protein YgaP-like transmembrane" evidence="2">
    <location>
        <begin position="5"/>
        <end position="64"/>
    </location>
</feature>
<feature type="transmembrane region" description="Helical" evidence="1">
    <location>
        <begin position="37"/>
        <end position="61"/>
    </location>
</feature>
<evidence type="ECO:0000313" key="4">
    <source>
        <dbReference type="Proteomes" id="UP001317629"/>
    </source>
</evidence>
<dbReference type="EMBL" id="AP027142">
    <property type="protein sequence ID" value="BDV34559.1"/>
    <property type="molecule type" value="Genomic_DNA"/>
</dbReference>
<organism evidence="3 4">
    <name type="scientific">Methylocystis iwaonis</name>
    <dbReference type="NCBI Taxonomy" id="2885079"/>
    <lineage>
        <taxon>Bacteria</taxon>
        <taxon>Pseudomonadati</taxon>
        <taxon>Pseudomonadota</taxon>
        <taxon>Alphaproteobacteria</taxon>
        <taxon>Hyphomicrobiales</taxon>
        <taxon>Methylocystaceae</taxon>
        <taxon>Methylocystis</taxon>
    </lineage>
</organism>
<dbReference type="Pfam" id="PF11127">
    <property type="entry name" value="YgaP-like_TM"/>
    <property type="match status" value="1"/>
</dbReference>
<keyword evidence="4" id="KW-1185">Reference proteome</keyword>
<feature type="transmembrane region" description="Helical" evidence="1">
    <location>
        <begin position="12"/>
        <end position="31"/>
    </location>
</feature>
<protein>
    <recommendedName>
        <fullName evidence="2">Inner membrane protein YgaP-like transmembrane domain-containing protein</fullName>
    </recommendedName>
</protein>
<keyword evidence="1" id="KW-0472">Membrane</keyword>
<name>A0ABN6VFV4_9HYPH</name>
<accession>A0ABN6VFV4</accession>
<dbReference type="Proteomes" id="UP001317629">
    <property type="component" value="Chromosome"/>
</dbReference>
<sequence>MFYVKNLPNWERAIRVVMGLVLIAIAIVYLGKTAIGFGAGAMGVMAAMSGIMGFCPACALAGRRLKQ</sequence>
<dbReference type="RefSeq" id="WP_281927768.1">
    <property type="nucleotide sequence ID" value="NZ_AP027142.1"/>
</dbReference>
<gene>
    <name evidence="3" type="ORF">SS37A_20880</name>
</gene>
<keyword evidence="1" id="KW-0812">Transmembrane</keyword>
<reference evidence="3 4" key="1">
    <citation type="journal article" date="2023" name="Int. J. Syst. Evol. Microbiol.">
        <title>Methylocystis iwaonis sp. nov., a type II methane-oxidizing bacterium from surface soil of a rice paddy field in Japan, and emended description of the genus Methylocystis (ex Whittenbury et al. 1970) Bowman et al. 1993.</title>
        <authorList>
            <person name="Kaise H."/>
            <person name="Sawadogo J.B."/>
            <person name="Alam M.S."/>
            <person name="Ueno C."/>
            <person name="Dianou D."/>
            <person name="Shinjo R."/>
            <person name="Asakawa S."/>
        </authorList>
    </citation>
    <scope>NUCLEOTIDE SEQUENCE [LARGE SCALE GENOMIC DNA]</scope>
    <source>
        <strain evidence="3 4">SS37A-Re</strain>
    </source>
</reference>
<evidence type="ECO:0000259" key="2">
    <source>
        <dbReference type="Pfam" id="PF11127"/>
    </source>
</evidence>
<proteinExistence type="predicted"/>